<protein>
    <recommendedName>
        <fullName evidence="4">DUF2079 domain-containing protein</fullName>
    </recommendedName>
</protein>
<proteinExistence type="predicted"/>
<name>A0A8J3BEK5_9ACTN</name>
<keyword evidence="1" id="KW-0472">Membrane</keyword>
<evidence type="ECO:0000313" key="2">
    <source>
        <dbReference type="EMBL" id="GGK01696.1"/>
    </source>
</evidence>
<evidence type="ECO:0000313" key="3">
    <source>
        <dbReference type="Proteomes" id="UP000649739"/>
    </source>
</evidence>
<evidence type="ECO:0000256" key="1">
    <source>
        <dbReference type="SAM" id="Phobius"/>
    </source>
</evidence>
<gene>
    <name evidence="2" type="ORF">GCM10010123_34460</name>
</gene>
<accession>A0A8J3BEK5</accession>
<reference evidence="2" key="1">
    <citation type="journal article" date="2014" name="Int. J. Syst. Evol. Microbiol.">
        <title>Complete genome sequence of Corynebacterium casei LMG S-19264T (=DSM 44701T), isolated from a smear-ripened cheese.</title>
        <authorList>
            <consortium name="US DOE Joint Genome Institute (JGI-PGF)"/>
            <person name="Walter F."/>
            <person name="Albersmeier A."/>
            <person name="Kalinowski J."/>
            <person name="Ruckert C."/>
        </authorList>
    </citation>
    <scope>NUCLEOTIDE SEQUENCE</scope>
    <source>
        <strain evidence="2">JCM 3090</strain>
    </source>
</reference>
<dbReference type="RefSeq" id="WP_189171181.1">
    <property type="nucleotide sequence ID" value="NZ_BMQB01000007.1"/>
</dbReference>
<comment type="caution">
    <text evidence="2">The sequence shown here is derived from an EMBL/GenBank/DDBJ whole genome shotgun (WGS) entry which is preliminary data.</text>
</comment>
<keyword evidence="3" id="KW-1185">Reference proteome</keyword>
<keyword evidence="1" id="KW-0812">Transmembrane</keyword>
<organism evidence="2 3">
    <name type="scientific">Pilimelia anulata</name>
    <dbReference type="NCBI Taxonomy" id="53371"/>
    <lineage>
        <taxon>Bacteria</taxon>
        <taxon>Bacillati</taxon>
        <taxon>Actinomycetota</taxon>
        <taxon>Actinomycetes</taxon>
        <taxon>Micromonosporales</taxon>
        <taxon>Micromonosporaceae</taxon>
        <taxon>Pilimelia</taxon>
    </lineage>
</organism>
<feature type="transmembrane region" description="Helical" evidence="1">
    <location>
        <begin position="335"/>
        <end position="358"/>
    </location>
</feature>
<feature type="transmembrane region" description="Helical" evidence="1">
    <location>
        <begin position="112"/>
        <end position="129"/>
    </location>
</feature>
<feature type="transmembrane region" description="Helical" evidence="1">
    <location>
        <begin position="75"/>
        <end position="100"/>
    </location>
</feature>
<feature type="transmembrane region" description="Helical" evidence="1">
    <location>
        <begin position="141"/>
        <end position="159"/>
    </location>
</feature>
<sequence length="479" mass="51589">MPAAARGRALPYALAAPFLALYTALSVLRWERMETTAFDLGIFTQAVRSYAELRAPTADLKGPGFPLLGDHFHPILALLAPFYALCPTPVTLLVAQAFLFALSIVPLARLGIARLGAWPGSLLAVGYGLSFGVQQAVVFDFHEIAFAVPLLAFCAEALLTERWRRACWYALPLLLVKEDQAALVVAIGGYLLLRGQRRLGALLAGAGVLVGLLTVLVVVPAFNPDGRYPYLGSVGGGGESNPLLRLLAPADKWHLVYVLLLATGFLAALSPLALVTAVPLAVRFWTEKPAYWDKAFHYNSVLMPILFAAAVDGLDRLRRWLAPRLAARPGLAARPRLAAGLPVALAALVAGHAVLATLTGQPLGKLLRPGYWRVPAETTAAKRFLAERVPDGAVVAADNRAAPLLVDRCVVRMFPDAVDPRGNPLDPPRPPTAEWIVTLDPPSAFPLLPPAYRAYEETLPGLGYRRVDERAGVRLYQRG</sequence>
<feature type="transmembrane region" description="Helical" evidence="1">
    <location>
        <begin position="12"/>
        <end position="30"/>
    </location>
</feature>
<dbReference type="EMBL" id="BMQB01000007">
    <property type="protein sequence ID" value="GGK01696.1"/>
    <property type="molecule type" value="Genomic_DNA"/>
</dbReference>
<keyword evidence="1" id="KW-1133">Transmembrane helix</keyword>
<dbReference type="Proteomes" id="UP000649739">
    <property type="component" value="Unassembled WGS sequence"/>
</dbReference>
<reference evidence="2" key="2">
    <citation type="submission" date="2020-09" db="EMBL/GenBank/DDBJ databases">
        <authorList>
            <person name="Sun Q."/>
            <person name="Ohkuma M."/>
        </authorList>
    </citation>
    <scope>NUCLEOTIDE SEQUENCE</scope>
    <source>
        <strain evidence="2">JCM 3090</strain>
    </source>
</reference>
<dbReference type="AlphaFoldDB" id="A0A8J3BEK5"/>
<dbReference type="InterPro" id="IPR018650">
    <property type="entry name" value="STSV1_Orf64"/>
</dbReference>
<evidence type="ECO:0008006" key="4">
    <source>
        <dbReference type="Google" id="ProtNLM"/>
    </source>
</evidence>
<dbReference type="Pfam" id="PF09852">
    <property type="entry name" value="DUF2079"/>
    <property type="match status" value="1"/>
</dbReference>
<feature type="transmembrane region" description="Helical" evidence="1">
    <location>
        <begin position="199"/>
        <end position="222"/>
    </location>
</feature>
<feature type="transmembrane region" description="Helical" evidence="1">
    <location>
        <begin position="255"/>
        <end position="275"/>
    </location>
</feature>